<evidence type="ECO:0000313" key="6">
    <source>
        <dbReference type="EMBL" id="MDL9977736.1"/>
    </source>
</evidence>
<dbReference type="Gene3D" id="1.10.260.40">
    <property type="entry name" value="lambda repressor-like DNA-binding domains"/>
    <property type="match status" value="1"/>
</dbReference>
<keyword evidence="3" id="KW-0804">Transcription</keyword>
<dbReference type="SUPFAM" id="SSF53822">
    <property type="entry name" value="Periplasmic binding protein-like I"/>
    <property type="match status" value="1"/>
</dbReference>
<evidence type="ECO:0000256" key="2">
    <source>
        <dbReference type="ARBA" id="ARBA00023125"/>
    </source>
</evidence>
<dbReference type="EMBL" id="JASXSZ010000001">
    <property type="protein sequence ID" value="MDL9977736.1"/>
    <property type="molecule type" value="Genomic_DNA"/>
</dbReference>
<dbReference type="CDD" id="cd06267">
    <property type="entry name" value="PBP1_LacI_sugar_binding-like"/>
    <property type="match status" value="1"/>
</dbReference>
<evidence type="ECO:0000256" key="3">
    <source>
        <dbReference type="ARBA" id="ARBA00023163"/>
    </source>
</evidence>
<dbReference type="SMART" id="SM00354">
    <property type="entry name" value="HTH_LACI"/>
    <property type="match status" value="1"/>
</dbReference>
<dbReference type="SUPFAM" id="SSF47413">
    <property type="entry name" value="lambda repressor-like DNA-binding domains"/>
    <property type="match status" value="1"/>
</dbReference>
<sequence length="358" mass="37993">MATIYEVAKLAGVSPATVSRVFNGMGVSEEKALAVREAARQLRFSPNRTARTLRRQESEVIALVIPDIENPYFTELARGVEDVAQSAGYSVVLCNTDSDLDKESTYLQIAISEHMAGVILAAASDHTNLDDIMAAGRPVVAVDRGTGYDIDGVVMANRTAGQAATENLVQSGYRRIACITGPEHIETAYERAQGWRAVIARNFPDADPDELLRFSTFRVDGGRDVMEELLALPEPPDAVVAANNMLGVGAIQVLTEHGLTPPRVGVAVVGSLPFTTLSPSVVTVVRLPARHMGVTAARMLLERINGDDQPARTIVLRNELQPARTAAPASSATRSSAAASSTVPATATPVAAPETTRA</sequence>
<dbReference type="RefSeq" id="WP_286285496.1">
    <property type="nucleotide sequence ID" value="NZ_JASXSZ010000001.1"/>
</dbReference>
<dbReference type="InterPro" id="IPR000843">
    <property type="entry name" value="HTH_LacI"/>
</dbReference>
<gene>
    <name evidence="6" type="ORF">QSV35_00180</name>
</gene>
<dbReference type="PANTHER" id="PTHR30146:SF109">
    <property type="entry name" value="HTH-TYPE TRANSCRIPTIONAL REGULATOR GALS"/>
    <property type="match status" value="1"/>
</dbReference>
<evidence type="ECO:0000256" key="1">
    <source>
        <dbReference type="ARBA" id="ARBA00023015"/>
    </source>
</evidence>
<dbReference type="InterPro" id="IPR001761">
    <property type="entry name" value="Peripla_BP/Lac1_sug-bd_dom"/>
</dbReference>
<feature type="region of interest" description="Disordered" evidence="4">
    <location>
        <begin position="323"/>
        <end position="358"/>
    </location>
</feature>
<proteinExistence type="predicted"/>
<dbReference type="Gene3D" id="3.40.50.2300">
    <property type="match status" value="2"/>
</dbReference>
<name>A0ABT7MTG1_9MICO</name>
<dbReference type="PANTHER" id="PTHR30146">
    <property type="entry name" value="LACI-RELATED TRANSCRIPTIONAL REPRESSOR"/>
    <property type="match status" value="1"/>
</dbReference>
<dbReference type="InterPro" id="IPR010982">
    <property type="entry name" value="Lambda_DNA-bd_dom_sf"/>
</dbReference>
<keyword evidence="1" id="KW-0805">Transcription regulation</keyword>
<comment type="caution">
    <text evidence="6">The sequence shown here is derived from an EMBL/GenBank/DDBJ whole genome shotgun (WGS) entry which is preliminary data.</text>
</comment>
<dbReference type="Proteomes" id="UP001235064">
    <property type="component" value="Unassembled WGS sequence"/>
</dbReference>
<dbReference type="Pfam" id="PF00532">
    <property type="entry name" value="Peripla_BP_1"/>
    <property type="match status" value="1"/>
</dbReference>
<dbReference type="GO" id="GO:0003677">
    <property type="term" value="F:DNA binding"/>
    <property type="evidence" value="ECO:0007669"/>
    <property type="project" value="UniProtKB-KW"/>
</dbReference>
<keyword evidence="7" id="KW-1185">Reference proteome</keyword>
<feature type="domain" description="HTH lacI-type" evidence="5">
    <location>
        <begin position="2"/>
        <end position="55"/>
    </location>
</feature>
<dbReference type="PROSITE" id="PS50932">
    <property type="entry name" value="HTH_LACI_2"/>
    <property type="match status" value="1"/>
</dbReference>
<dbReference type="PRINTS" id="PR00036">
    <property type="entry name" value="HTHLACI"/>
</dbReference>
<keyword evidence="2 6" id="KW-0238">DNA-binding</keyword>
<evidence type="ECO:0000256" key="4">
    <source>
        <dbReference type="SAM" id="MobiDB-lite"/>
    </source>
</evidence>
<evidence type="ECO:0000313" key="7">
    <source>
        <dbReference type="Proteomes" id="UP001235064"/>
    </source>
</evidence>
<organism evidence="6 7">
    <name type="scientific">Microbacterium candidum</name>
    <dbReference type="NCBI Taxonomy" id="3041922"/>
    <lineage>
        <taxon>Bacteria</taxon>
        <taxon>Bacillati</taxon>
        <taxon>Actinomycetota</taxon>
        <taxon>Actinomycetes</taxon>
        <taxon>Micrococcales</taxon>
        <taxon>Microbacteriaceae</taxon>
        <taxon>Microbacterium</taxon>
    </lineage>
</organism>
<dbReference type="InterPro" id="IPR028082">
    <property type="entry name" value="Peripla_BP_I"/>
</dbReference>
<dbReference type="CDD" id="cd01392">
    <property type="entry name" value="HTH_LacI"/>
    <property type="match status" value="1"/>
</dbReference>
<accession>A0ABT7MTG1</accession>
<evidence type="ECO:0000259" key="5">
    <source>
        <dbReference type="PROSITE" id="PS50932"/>
    </source>
</evidence>
<dbReference type="Pfam" id="PF00356">
    <property type="entry name" value="LacI"/>
    <property type="match status" value="1"/>
</dbReference>
<reference evidence="6 7" key="1">
    <citation type="submission" date="2023-06" db="EMBL/GenBank/DDBJ databases">
        <title>Microbacterium sp. nov., isolated from a waste landfill.</title>
        <authorList>
            <person name="Wen W."/>
        </authorList>
    </citation>
    <scope>NUCLEOTIDE SEQUENCE [LARGE SCALE GENOMIC DNA]</scope>
    <source>
        <strain evidence="6 7">ASV49</strain>
    </source>
</reference>
<protein>
    <submittedName>
        <fullName evidence="6">LacI family DNA-binding transcriptional regulator</fullName>
    </submittedName>
</protein>